<dbReference type="Pfam" id="PF18477">
    <property type="entry name" value="PIN_9"/>
    <property type="match status" value="1"/>
</dbReference>
<dbReference type="AlphaFoldDB" id="A0A7C1E418"/>
<gene>
    <name evidence="2" type="ORF">ENO04_01630</name>
</gene>
<organism evidence="2">
    <name type="scientific">Fervidicoccus fontis</name>
    <dbReference type="NCBI Taxonomy" id="683846"/>
    <lineage>
        <taxon>Archaea</taxon>
        <taxon>Thermoproteota</taxon>
        <taxon>Thermoprotei</taxon>
        <taxon>Fervidicoccales</taxon>
        <taxon>Fervidicoccaceae</taxon>
        <taxon>Fervidicoccus</taxon>
    </lineage>
</organism>
<feature type="domain" description="VapC9 PIN-like" evidence="1">
    <location>
        <begin position="12"/>
        <end position="128"/>
    </location>
</feature>
<dbReference type="Gene3D" id="3.40.50.1010">
    <property type="entry name" value="5'-nuclease"/>
    <property type="match status" value="1"/>
</dbReference>
<proteinExistence type="predicted"/>
<dbReference type="SUPFAM" id="SSF88723">
    <property type="entry name" value="PIN domain-like"/>
    <property type="match status" value="1"/>
</dbReference>
<dbReference type="InterPro" id="IPR029060">
    <property type="entry name" value="PIN-like_dom_sf"/>
</dbReference>
<accession>A0A7C1E418</accession>
<comment type="caution">
    <text evidence="2">The sequence shown here is derived from an EMBL/GenBank/DDBJ whole genome shotgun (WGS) entry which is preliminary data.</text>
</comment>
<reference evidence="2" key="1">
    <citation type="journal article" date="2020" name="mSystems">
        <title>Genome- and Community-Level Interaction Insights into Carbon Utilization and Element Cycling Functions of Hydrothermarchaeota in Hydrothermal Sediment.</title>
        <authorList>
            <person name="Zhou Z."/>
            <person name="Liu Y."/>
            <person name="Xu W."/>
            <person name="Pan J."/>
            <person name="Luo Z.H."/>
            <person name="Li M."/>
        </authorList>
    </citation>
    <scope>NUCLEOTIDE SEQUENCE [LARGE SCALE GENOMIC DNA]</scope>
    <source>
        <strain evidence="2">SpSt-123</strain>
    </source>
</reference>
<dbReference type="EMBL" id="DSDY01000053">
    <property type="protein sequence ID" value="HDS10314.1"/>
    <property type="molecule type" value="Genomic_DNA"/>
</dbReference>
<dbReference type="InterPro" id="IPR041120">
    <property type="entry name" value="PIN_9"/>
</dbReference>
<evidence type="ECO:0000259" key="1">
    <source>
        <dbReference type="Pfam" id="PF18477"/>
    </source>
</evidence>
<evidence type="ECO:0000313" key="2">
    <source>
        <dbReference type="EMBL" id="HDS10314.1"/>
    </source>
</evidence>
<name>A0A7C1E418_9CREN</name>
<protein>
    <submittedName>
        <fullName evidence="2">30S processome protein Utp24</fullName>
    </submittedName>
</protein>
<sequence>MSKRVRLLVVKVLLDTNMILLMADGVNVKENIESIIESKADFLCPESVVKELEEITKSKKEGWRKAQWALINLHKICEKTKSIEETADSDILLLADEIREQGYEVIVATNDKELREKLRQKGFPTAYLVESEMRVESDYD</sequence>